<dbReference type="RefSeq" id="WP_088618245.1">
    <property type="nucleotide sequence ID" value="NZ_CP022129.1"/>
</dbReference>
<dbReference type="GO" id="GO:0016787">
    <property type="term" value="F:hydrolase activity"/>
    <property type="evidence" value="ECO:0007669"/>
    <property type="project" value="UniProtKB-KW"/>
</dbReference>
<dbReference type="InterPro" id="IPR017531">
    <property type="entry name" value="Hydrolase-1_PEP"/>
</dbReference>
<dbReference type="NCBIfam" id="TIGR03100">
    <property type="entry name" value="hydr1_PEP"/>
    <property type="match status" value="1"/>
</dbReference>
<reference evidence="2 4" key="1">
    <citation type="submission" date="2017-06" db="EMBL/GenBank/DDBJ databases">
        <title>Genome Sequencing of the methanotroph Methylovulum psychrotolerants str. HV10-M2 isolated from a high-altitude environment.</title>
        <authorList>
            <person name="Mateos-Rivera A."/>
        </authorList>
    </citation>
    <scope>NUCLEOTIDE SEQUENCE [LARGE SCALE GENOMIC DNA]</scope>
    <source>
        <strain evidence="2 4">HV10_M2</strain>
    </source>
</reference>
<dbReference type="EMBL" id="PGFZ01000003">
    <property type="protein sequence ID" value="POZ52240.1"/>
    <property type="molecule type" value="Genomic_DNA"/>
</dbReference>
<organism evidence="2 4">
    <name type="scientific">Methylovulum psychrotolerans</name>
    <dbReference type="NCBI Taxonomy" id="1704499"/>
    <lineage>
        <taxon>Bacteria</taxon>
        <taxon>Pseudomonadati</taxon>
        <taxon>Pseudomonadota</taxon>
        <taxon>Gammaproteobacteria</taxon>
        <taxon>Methylococcales</taxon>
        <taxon>Methylococcaceae</taxon>
        <taxon>Methylovulum</taxon>
    </lineage>
</organism>
<dbReference type="InterPro" id="IPR029058">
    <property type="entry name" value="AB_hydrolase_fold"/>
</dbReference>
<dbReference type="Proteomes" id="UP000197019">
    <property type="component" value="Chromosome"/>
</dbReference>
<dbReference type="AlphaFoldDB" id="A0A1Z4BVT6"/>
<evidence type="ECO:0000313" key="3">
    <source>
        <dbReference type="EMBL" id="POZ52240.1"/>
    </source>
</evidence>
<dbReference type="EMBL" id="CP022129">
    <property type="protein sequence ID" value="ASF45363.1"/>
    <property type="molecule type" value="Genomic_DNA"/>
</dbReference>
<dbReference type="OrthoDB" id="249225at2"/>
<evidence type="ECO:0000259" key="1">
    <source>
        <dbReference type="Pfam" id="PF12146"/>
    </source>
</evidence>
<proteinExistence type="predicted"/>
<reference evidence="3 5" key="2">
    <citation type="submission" date="2017-11" db="EMBL/GenBank/DDBJ databases">
        <title>Draft Genome Sequence of Methylobacter psychrotolerans Sph1T, an Obligate Methanotroph from Low-Temperature Environments.</title>
        <authorList>
            <person name="Oshkin I.Y."/>
            <person name="Miroshnikov K."/>
            <person name="Belova S.E."/>
            <person name="Korzhenkov A."/>
            <person name="Toshchakov S.V."/>
            <person name="Dedysh S.N."/>
        </authorList>
    </citation>
    <scope>NUCLEOTIDE SEQUENCE [LARGE SCALE GENOMIC DNA]</scope>
    <source>
        <strain evidence="3 5">Sph1</strain>
    </source>
</reference>
<dbReference type="Gene3D" id="3.40.50.1820">
    <property type="entry name" value="alpha/beta hydrolase"/>
    <property type="match status" value="1"/>
</dbReference>
<evidence type="ECO:0000313" key="2">
    <source>
        <dbReference type="EMBL" id="ASF45363.1"/>
    </source>
</evidence>
<feature type="domain" description="Serine aminopeptidase S33" evidence="1">
    <location>
        <begin position="56"/>
        <end position="229"/>
    </location>
</feature>
<dbReference type="Proteomes" id="UP000237423">
    <property type="component" value="Unassembled WGS sequence"/>
</dbReference>
<dbReference type="Pfam" id="PF12146">
    <property type="entry name" value="Hydrolase_4"/>
    <property type="match status" value="1"/>
</dbReference>
<evidence type="ECO:0000313" key="5">
    <source>
        <dbReference type="Proteomes" id="UP000237423"/>
    </source>
</evidence>
<dbReference type="SUPFAM" id="SSF53474">
    <property type="entry name" value="alpha/beta-Hydrolases"/>
    <property type="match status" value="1"/>
</dbReference>
<evidence type="ECO:0000313" key="4">
    <source>
        <dbReference type="Proteomes" id="UP000197019"/>
    </source>
</evidence>
<gene>
    <name evidence="3" type="ORF">AADEFJLK_01715</name>
    <name evidence="2" type="ORF">CEK71_04375</name>
</gene>
<name>A0A1Z4BVT6_9GAMM</name>
<keyword evidence="2" id="KW-0378">Hydrolase</keyword>
<accession>A0A1Z4BVT6</accession>
<keyword evidence="4" id="KW-1185">Reference proteome</keyword>
<sequence length="290" mass="33018">MTIKTQEIPLLIDCEGVAQIGIFHRPEQARNIGIVVVVAGGPQYRVGCARQIILWSRRLASDGYPVLRFDYRGFGDSAGEFVGFEGVNADIASAVDKLMALMPDLTSVVLWGECNAASAMMMYAWRDKRVSGLVMQNPWVRNEATQARMYIKHYYLMRIMQKSFWLKLLNLQFNPLVSMTSLVDLWRNAKLFEAVQESRVRQEFESLPSYQEKMCEGLAKFPGPVLLLMSGYSLIGKEFDELVSLSARWRAVLAAKALTRIDMPDADHTFSRSQDREKLVNHALTWLNQR</sequence>
<dbReference type="InterPro" id="IPR022742">
    <property type="entry name" value="Hydrolase_4"/>
</dbReference>
<dbReference type="KEGG" id="mpsy:CEK71_04375"/>
<protein>
    <submittedName>
        <fullName evidence="2">Hydrolase 1, exosortase A system-associated</fullName>
    </submittedName>
</protein>